<keyword evidence="1" id="KW-1133">Transmembrane helix</keyword>
<protein>
    <recommendedName>
        <fullName evidence="4">Copper transporter</fullName>
    </recommendedName>
</protein>
<proteinExistence type="predicted"/>
<name>A0A4Y7TCH2_COPMI</name>
<sequence length="55" mass="6183">MATLYFLDWFLLASSARELLVFMVLLCSIMVSDCLINPLRRLCRSARCLPGSSEG</sequence>
<evidence type="ECO:0000313" key="2">
    <source>
        <dbReference type="EMBL" id="TEB31262.1"/>
    </source>
</evidence>
<keyword evidence="3" id="KW-1185">Reference proteome</keyword>
<keyword evidence="1" id="KW-0812">Transmembrane</keyword>
<evidence type="ECO:0008006" key="4">
    <source>
        <dbReference type="Google" id="ProtNLM"/>
    </source>
</evidence>
<gene>
    <name evidence="2" type="ORF">FA13DRAFT_1732711</name>
</gene>
<keyword evidence="1" id="KW-0472">Membrane</keyword>
<comment type="caution">
    <text evidence="2">The sequence shown here is derived from an EMBL/GenBank/DDBJ whole genome shotgun (WGS) entry which is preliminary data.</text>
</comment>
<dbReference type="EMBL" id="QPFP01000019">
    <property type="protein sequence ID" value="TEB31262.1"/>
    <property type="molecule type" value="Genomic_DNA"/>
</dbReference>
<evidence type="ECO:0000256" key="1">
    <source>
        <dbReference type="SAM" id="Phobius"/>
    </source>
</evidence>
<feature type="transmembrane region" description="Helical" evidence="1">
    <location>
        <begin position="20"/>
        <end position="39"/>
    </location>
</feature>
<reference evidence="2 3" key="1">
    <citation type="journal article" date="2019" name="Nat. Ecol. Evol.">
        <title>Megaphylogeny resolves global patterns of mushroom evolution.</title>
        <authorList>
            <person name="Varga T."/>
            <person name="Krizsan K."/>
            <person name="Foldi C."/>
            <person name="Dima B."/>
            <person name="Sanchez-Garcia M."/>
            <person name="Sanchez-Ramirez S."/>
            <person name="Szollosi G.J."/>
            <person name="Szarkandi J.G."/>
            <person name="Papp V."/>
            <person name="Albert L."/>
            <person name="Andreopoulos W."/>
            <person name="Angelini C."/>
            <person name="Antonin V."/>
            <person name="Barry K.W."/>
            <person name="Bougher N.L."/>
            <person name="Buchanan P."/>
            <person name="Buyck B."/>
            <person name="Bense V."/>
            <person name="Catcheside P."/>
            <person name="Chovatia M."/>
            <person name="Cooper J."/>
            <person name="Damon W."/>
            <person name="Desjardin D."/>
            <person name="Finy P."/>
            <person name="Geml J."/>
            <person name="Haridas S."/>
            <person name="Hughes K."/>
            <person name="Justo A."/>
            <person name="Karasinski D."/>
            <person name="Kautmanova I."/>
            <person name="Kiss B."/>
            <person name="Kocsube S."/>
            <person name="Kotiranta H."/>
            <person name="LaButti K.M."/>
            <person name="Lechner B.E."/>
            <person name="Liimatainen K."/>
            <person name="Lipzen A."/>
            <person name="Lukacs Z."/>
            <person name="Mihaltcheva S."/>
            <person name="Morgado L.N."/>
            <person name="Niskanen T."/>
            <person name="Noordeloos M.E."/>
            <person name="Ohm R.A."/>
            <person name="Ortiz-Santana B."/>
            <person name="Ovrebo C."/>
            <person name="Racz N."/>
            <person name="Riley R."/>
            <person name="Savchenko A."/>
            <person name="Shiryaev A."/>
            <person name="Soop K."/>
            <person name="Spirin V."/>
            <person name="Szebenyi C."/>
            <person name="Tomsovsky M."/>
            <person name="Tulloss R.E."/>
            <person name="Uehling J."/>
            <person name="Grigoriev I.V."/>
            <person name="Vagvolgyi C."/>
            <person name="Papp T."/>
            <person name="Martin F.M."/>
            <person name="Miettinen O."/>
            <person name="Hibbett D.S."/>
            <person name="Nagy L.G."/>
        </authorList>
    </citation>
    <scope>NUCLEOTIDE SEQUENCE [LARGE SCALE GENOMIC DNA]</scope>
    <source>
        <strain evidence="2 3">FP101781</strain>
    </source>
</reference>
<dbReference type="Proteomes" id="UP000298030">
    <property type="component" value="Unassembled WGS sequence"/>
</dbReference>
<organism evidence="2 3">
    <name type="scientific">Coprinellus micaceus</name>
    <name type="common">Glistening ink-cap mushroom</name>
    <name type="synonym">Coprinus micaceus</name>
    <dbReference type="NCBI Taxonomy" id="71717"/>
    <lineage>
        <taxon>Eukaryota</taxon>
        <taxon>Fungi</taxon>
        <taxon>Dikarya</taxon>
        <taxon>Basidiomycota</taxon>
        <taxon>Agaricomycotina</taxon>
        <taxon>Agaricomycetes</taxon>
        <taxon>Agaricomycetidae</taxon>
        <taxon>Agaricales</taxon>
        <taxon>Agaricineae</taxon>
        <taxon>Psathyrellaceae</taxon>
        <taxon>Coprinellus</taxon>
    </lineage>
</organism>
<dbReference type="AlphaFoldDB" id="A0A4Y7TCH2"/>
<evidence type="ECO:0000313" key="3">
    <source>
        <dbReference type="Proteomes" id="UP000298030"/>
    </source>
</evidence>
<accession>A0A4Y7TCH2</accession>